<dbReference type="EMBL" id="JACAPU010000002">
    <property type="protein sequence ID" value="NWB45184.1"/>
    <property type="molecule type" value="Genomic_DNA"/>
</dbReference>
<dbReference type="Pfam" id="PF01471">
    <property type="entry name" value="PG_binding_1"/>
    <property type="match status" value="1"/>
</dbReference>
<dbReference type="Gene3D" id="1.10.101.10">
    <property type="entry name" value="PGBD-like superfamily/PGBD"/>
    <property type="match status" value="1"/>
</dbReference>
<dbReference type="SUPFAM" id="SSF141523">
    <property type="entry name" value="L,D-transpeptidase catalytic domain-like"/>
    <property type="match status" value="1"/>
</dbReference>
<proteinExistence type="inferred from homology"/>
<evidence type="ECO:0000256" key="2">
    <source>
        <dbReference type="ARBA" id="ARBA00005992"/>
    </source>
</evidence>
<evidence type="ECO:0000256" key="5">
    <source>
        <dbReference type="ARBA" id="ARBA00022984"/>
    </source>
</evidence>
<keyword evidence="4 7" id="KW-0133">Cell shape</keyword>
<dbReference type="InterPro" id="IPR045380">
    <property type="entry name" value="LD_TPept_scaffold_dom"/>
</dbReference>
<dbReference type="SUPFAM" id="SSF47090">
    <property type="entry name" value="PGBD-like"/>
    <property type="match status" value="1"/>
</dbReference>
<keyword evidence="8" id="KW-0732">Signal</keyword>
<comment type="similarity">
    <text evidence="2">Belongs to the YkuD family.</text>
</comment>
<sequence length="525" mass="58349">MFKKHAYYLSIYLLVVPLVATAEDLLTDPPTPLPSFLTQLSTECPSLVAQLDALAQQRLQAFYQSQNDGPVWSVSGRLSALQEQLPLLVDDGLDPAHYPLPQDTGTGNALCTDVEISRQYLQALQDLRYGRLQQARFEPLWHAQPSTRDVDAEVLALATTGLQDMAQAFEQARPNIELYRSLRRVYAAQRLQPLAHWQAIAGGPLLRPGMEDARIPALAQRMLAEGYLESLPSGPEKVYGEELSSAVKHFQLSHSLQGDGVIGPGTLTELNISPALRREQLRINLERFRWLAPDLEPEGILVNVAAAQLSVYHDGAPVWQTRLQVGRADRQTPLLKSRVTRLTLNPTWTVPPTIMREDKLPAIRQDPTYLSQQNLQILDSEGRPLAADTIDWERPGNIMLRQGAGPRNPLGKIVLRFPNPFSVYLHDTPSQPLFAKGPRAFSSGCVRVEQPMHLRDLLLTPVERARTDELLATGTTHEYRLAAPVPILLGYWTVQVDSDATLLYSPDIYGHDPVLLKALGGVSGR</sequence>
<gene>
    <name evidence="10" type="ORF">HX829_01660</name>
</gene>
<keyword evidence="5 7" id="KW-0573">Peptidoglycan synthesis</keyword>
<dbReference type="Pfam" id="PF20142">
    <property type="entry name" value="Scaffold"/>
    <property type="match status" value="1"/>
</dbReference>
<keyword evidence="6 7" id="KW-0961">Cell wall biogenesis/degradation</keyword>
<dbReference type="InterPro" id="IPR005490">
    <property type="entry name" value="LD_TPept_cat_dom"/>
</dbReference>
<keyword evidence="3" id="KW-0808">Transferase</keyword>
<evidence type="ECO:0000256" key="1">
    <source>
        <dbReference type="ARBA" id="ARBA00004752"/>
    </source>
</evidence>
<evidence type="ECO:0000313" key="10">
    <source>
        <dbReference type="EMBL" id="NWB45184.1"/>
    </source>
</evidence>
<evidence type="ECO:0000259" key="9">
    <source>
        <dbReference type="PROSITE" id="PS52029"/>
    </source>
</evidence>
<dbReference type="PROSITE" id="PS52029">
    <property type="entry name" value="LD_TPASE"/>
    <property type="match status" value="1"/>
</dbReference>
<dbReference type="GO" id="GO:0008360">
    <property type="term" value="P:regulation of cell shape"/>
    <property type="evidence" value="ECO:0007669"/>
    <property type="project" value="UniProtKB-UniRule"/>
</dbReference>
<name>A0A7Y7W9E0_9PSED</name>
<dbReference type="GO" id="GO:0009252">
    <property type="term" value="P:peptidoglycan biosynthetic process"/>
    <property type="evidence" value="ECO:0007669"/>
    <property type="project" value="UniProtKB-UniPathway"/>
</dbReference>
<dbReference type="Proteomes" id="UP000582981">
    <property type="component" value="Unassembled WGS sequence"/>
</dbReference>
<dbReference type="GO" id="GO:0016740">
    <property type="term" value="F:transferase activity"/>
    <property type="evidence" value="ECO:0007669"/>
    <property type="project" value="UniProtKB-KW"/>
</dbReference>
<reference evidence="10 11" key="1">
    <citation type="submission" date="2020-04" db="EMBL/GenBank/DDBJ databases">
        <title>Molecular characterization of pseudomonads from Agaricus bisporus reveal novel blotch 2 pathogens in Western Europe.</title>
        <authorList>
            <person name="Taparia T."/>
            <person name="Krijger M."/>
            <person name="Haynes E."/>
            <person name="Elpinstone J.G."/>
            <person name="Noble R."/>
            <person name="Van Der Wolf J."/>
        </authorList>
    </citation>
    <scope>NUCLEOTIDE SEQUENCE [LARGE SCALE GENOMIC DNA]</scope>
    <source>
        <strain evidence="10 11">F1001</strain>
    </source>
</reference>
<dbReference type="Gene3D" id="2.40.440.10">
    <property type="entry name" value="L,D-transpeptidase catalytic domain-like"/>
    <property type="match status" value="1"/>
</dbReference>
<evidence type="ECO:0000313" key="11">
    <source>
        <dbReference type="Proteomes" id="UP000582981"/>
    </source>
</evidence>
<dbReference type="InterPro" id="IPR052905">
    <property type="entry name" value="LD-transpeptidase_YkuD-like"/>
</dbReference>
<dbReference type="PANTHER" id="PTHR41533">
    <property type="entry name" value="L,D-TRANSPEPTIDASE HI_1667-RELATED"/>
    <property type="match status" value="1"/>
</dbReference>
<dbReference type="InterPro" id="IPR036365">
    <property type="entry name" value="PGBD-like_sf"/>
</dbReference>
<dbReference type="UniPathway" id="UPA00219"/>
<dbReference type="InterPro" id="IPR036366">
    <property type="entry name" value="PGBDSf"/>
</dbReference>
<comment type="pathway">
    <text evidence="1 7">Cell wall biogenesis; peptidoglycan biosynthesis.</text>
</comment>
<feature type="active site" description="Proton donor/acceptor" evidence="7">
    <location>
        <position position="426"/>
    </location>
</feature>
<evidence type="ECO:0000256" key="7">
    <source>
        <dbReference type="PROSITE-ProRule" id="PRU01373"/>
    </source>
</evidence>
<evidence type="ECO:0000256" key="4">
    <source>
        <dbReference type="ARBA" id="ARBA00022960"/>
    </source>
</evidence>
<evidence type="ECO:0000256" key="6">
    <source>
        <dbReference type="ARBA" id="ARBA00023316"/>
    </source>
</evidence>
<dbReference type="InterPro" id="IPR002477">
    <property type="entry name" value="Peptidoglycan-bd-like"/>
</dbReference>
<dbReference type="GO" id="GO:0004180">
    <property type="term" value="F:carboxypeptidase activity"/>
    <property type="evidence" value="ECO:0007669"/>
    <property type="project" value="UniProtKB-ARBA"/>
</dbReference>
<feature type="active site" description="Nucleophile" evidence="7">
    <location>
        <position position="445"/>
    </location>
</feature>
<feature type="chain" id="PRO_5030798533" evidence="8">
    <location>
        <begin position="23"/>
        <end position="525"/>
    </location>
</feature>
<dbReference type="GO" id="GO:0071555">
    <property type="term" value="P:cell wall organization"/>
    <property type="evidence" value="ECO:0007669"/>
    <property type="project" value="UniProtKB-UniRule"/>
</dbReference>
<protein>
    <submittedName>
        <fullName evidence="10">L,D-transpeptidase family protein</fullName>
    </submittedName>
</protein>
<organism evidence="10 11">
    <name type="scientific">Pseudomonas gingeri</name>
    <dbReference type="NCBI Taxonomy" id="117681"/>
    <lineage>
        <taxon>Bacteria</taxon>
        <taxon>Pseudomonadati</taxon>
        <taxon>Pseudomonadota</taxon>
        <taxon>Gammaproteobacteria</taxon>
        <taxon>Pseudomonadales</taxon>
        <taxon>Pseudomonadaceae</taxon>
        <taxon>Pseudomonas</taxon>
    </lineage>
</organism>
<dbReference type="PANTHER" id="PTHR41533:SF2">
    <property type="entry name" value="BLR7131 PROTEIN"/>
    <property type="match status" value="1"/>
</dbReference>
<dbReference type="RefSeq" id="WP_177143163.1">
    <property type="nucleotide sequence ID" value="NZ_JACAPU010000002.1"/>
</dbReference>
<evidence type="ECO:0000256" key="3">
    <source>
        <dbReference type="ARBA" id="ARBA00022679"/>
    </source>
</evidence>
<feature type="signal peptide" evidence="8">
    <location>
        <begin position="1"/>
        <end position="22"/>
    </location>
</feature>
<comment type="caution">
    <text evidence="10">The sequence shown here is derived from an EMBL/GenBank/DDBJ whole genome shotgun (WGS) entry which is preliminary data.</text>
</comment>
<dbReference type="CDD" id="cd16913">
    <property type="entry name" value="YkuD_like"/>
    <property type="match status" value="1"/>
</dbReference>
<evidence type="ECO:0000256" key="8">
    <source>
        <dbReference type="SAM" id="SignalP"/>
    </source>
</evidence>
<dbReference type="Pfam" id="PF03734">
    <property type="entry name" value="YkuD"/>
    <property type="match status" value="1"/>
</dbReference>
<feature type="domain" description="L,D-TPase catalytic" evidence="9">
    <location>
        <begin position="298"/>
        <end position="473"/>
    </location>
</feature>
<dbReference type="InterPro" id="IPR038063">
    <property type="entry name" value="Transpep_catalytic_dom"/>
</dbReference>
<dbReference type="AlphaFoldDB" id="A0A7Y7W9E0"/>
<accession>A0A7Y7W9E0</accession>